<dbReference type="InterPro" id="IPR017500">
    <property type="entry name" value="Phage_infect_YhgE_N"/>
</dbReference>
<keyword evidence="4 5" id="KW-0472">Membrane</keyword>
<dbReference type="NCBIfam" id="TIGR03062">
    <property type="entry name" value="pip_yhgE_Cterm"/>
    <property type="match status" value="1"/>
</dbReference>
<accession>A0ABS1TFP8</accession>
<dbReference type="PANTHER" id="PTHR43077:SF10">
    <property type="entry name" value="TRANSPORT PERMEASE PROTEIN"/>
    <property type="match status" value="1"/>
</dbReference>
<feature type="transmembrane region" description="Helical" evidence="5">
    <location>
        <begin position="590"/>
        <end position="610"/>
    </location>
</feature>
<evidence type="ECO:0000256" key="5">
    <source>
        <dbReference type="SAM" id="Phobius"/>
    </source>
</evidence>
<dbReference type="PANTHER" id="PTHR43077">
    <property type="entry name" value="TRANSPORT PERMEASE YVFS-RELATED"/>
    <property type="match status" value="1"/>
</dbReference>
<keyword evidence="3 5" id="KW-1133">Transmembrane helix</keyword>
<feature type="transmembrane region" description="Helical" evidence="5">
    <location>
        <begin position="20"/>
        <end position="38"/>
    </location>
</feature>
<dbReference type="NCBIfam" id="TIGR03061">
    <property type="entry name" value="pip_yhgE_Nterm"/>
    <property type="match status" value="1"/>
</dbReference>
<evidence type="ECO:0000313" key="6">
    <source>
        <dbReference type="EMBL" id="MBL4938199.1"/>
    </source>
</evidence>
<sequence>MKSILKIYKRDLKNVIKNPVALIIIIGVCVIPSLYAWVNIKACWDPYEKTNNIPIAVVNKDKGTSFKEKDINVGNEVVENLKKNHNIGWKFVGDKEAELGVMDGTYYAVIEIPEDFSARFTSILTDNAKKPRINYKVDTKSNPIATKITGSAKSALVGQITSSFIATVNETAFSKLNEVGENAEKNKQNLINLKDNIIQIDKNMDAITSVLENINGNSKNLNTLLLELKTTMPSVSGGINTLQQNNQSKKDLINSTQKTLNASLDNIQLSLNSAEASVNKTHDLIQSLNNGIAATNSSAVNSTIYTINAQIDAMINGITPIIKYLETLNAASPNAETANLIASLKCTQTSLNDAKDKGTNLQQQFNKSNELNKNLLNSLNDSILKANTNLINSSKQYNSSTKASLNKIFNSLITATNDASDLLKSASGMSSQIDNIINTSIEGTNVSYKVSGDLNRRLYQFKDIISQLSDKFQQVNNNDLIQIITILQSNPQFMGNFISSPFELREESIYGIPNYGSAMSPVYTVLALWVGCLILTSILKTEVSYFDGIENISLREQHFGKMLTFITLAVIQAFIVSVGDKLLLGVYSQYTVLMIIFAMVSSFTFSIITFTMVSILGNFGKALNIVYMIIQLAGSGGTYPIQVDPLIFRILQPLFPFTYSIGGFREAVAGPIISKVVWDFAALILFAAVFILVGYYFKEPLHKLVHRFETKFKESGIGE</sequence>
<dbReference type="InterPro" id="IPR051328">
    <property type="entry name" value="T7SS_ABC-Transporter"/>
</dbReference>
<name>A0ABS1TFP8_9CLOT</name>
<evidence type="ECO:0000256" key="1">
    <source>
        <dbReference type="ARBA" id="ARBA00004141"/>
    </source>
</evidence>
<comment type="subcellular location">
    <subcellularLocation>
        <location evidence="1">Membrane</location>
        <topology evidence="1">Multi-pass membrane protein</topology>
    </subcellularLocation>
</comment>
<dbReference type="RefSeq" id="WP_202750923.1">
    <property type="nucleotide sequence ID" value="NZ_JAESWC010000018.1"/>
</dbReference>
<reference evidence="6 7" key="1">
    <citation type="submission" date="2021-01" db="EMBL/GenBank/DDBJ databases">
        <title>Genome public.</title>
        <authorList>
            <person name="Liu C."/>
            <person name="Sun Q."/>
        </authorList>
    </citation>
    <scope>NUCLEOTIDE SEQUENCE [LARGE SCALE GENOMIC DNA]</scope>
    <source>
        <strain evidence="6 7">YIM B02515</strain>
    </source>
</reference>
<dbReference type="Gene3D" id="3.40.1710.10">
    <property type="entry name" value="abc type-2 transporter like domain"/>
    <property type="match status" value="1"/>
</dbReference>
<dbReference type="InterPro" id="IPR017501">
    <property type="entry name" value="Phage_infect_YhgE_C"/>
</dbReference>
<feature type="transmembrane region" description="Helical" evidence="5">
    <location>
        <begin position="522"/>
        <end position="539"/>
    </location>
</feature>
<feature type="transmembrane region" description="Helical" evidence="5">
    <location>
        <begin position="622"/>
        <end position="641"/>
    </location>
</feature>
<feature type="transmembrane region" description="Helical" evidence="5">
    <location>
        <begin position="676"/>
        <end position="697"/>
    </location>
</feature>
<gene>
    <name evidence="6" type="ORF">JK636_21035</name>
</gene>
<dbReference type="Proteomes" id="UP000632377">
    <property type="component" value="Unassembled WGS sequence"/>
</dbReference>
<evidence type="ECO:0000313" key="7">
    <source>
        <dbReference type="Proteomes" id="UP000632377"/>
    </source>
</evidence>
<organism evidence="6 7">
    <name type="scientific">Clostridium rhizosphaerae</name>
    <dbReference type="NCBI Taxonomy" id="2803861"/>
    <lineage>
        <taxon>Bacteria</taxon>
        <taxon>Bacillati</taxon>
        <taxon>Bacillota</taxon>
        <taxon>Clostridia</taxon>
        <taxon>Eubacteriales</taxon>
        <taxon>Clostridiaceae</taxon>
        <taxon>Clostridium</taxon>
    </lineage>
</organism>
<proteinExistence type="predicted"/>
<evidence type="ECO:0000256" key="4">
    <source>
        <dbReference type="ARBA" id="ARBA00023136"/>
    </source>
</evidence>
<evidence type="ECO:0000256" key="2">
    <source>
        <dbReference type="ARBA" id="ARBA00022692"/>
    </source>
</evidence>
<protein>
    <submittedName>
        <fullName evidence="6">YhgE/Pip domain-containing protein</fullName>
    </submittedName>
</protein>
<feature type="transmembrane region" description="Helical" evidence="5">
    <location>
        <begin position="559"/>
        <end position="578"/>
    </location>
</feature>
<keyword evidence="2 5" id="KW-0812">Transmembrane</keyword>
<dbReference type="EMBL" id="JAESWC010000018">
    <property type="protein sequence ID" value="MBL4938199.1"/>
    <property type="molecule type" value="Genomic_DNA"/>
</dbReference>
<keyword evidence="7" id="KW-1185">Reference proteome</keyword>
<comment type="caution">
    <text evidence="6">The sequence shown here is derived from an EMBL/GenBank/DDBJ whole genome shotgun (WGS) entry which is preliminary data.</text>
</comment>
<evidence type="ECO:0000256" key="3">
    <source>
        <dbReference type="ARBA" id="ARBA00022989"/>
    </source>
</evidence>